<dbReference type="Pfam" id="PF01380">
    <property type="entry name" value="SIS"/>
    <property type="match status" value="1"/>
</dbReference>
<dbReference type="Pfam" id="PF01418">
    <property type="entry name" value="HTH_6"/>
    <property type="match status" value="1"/>
</dbReference>
<dbReference type="Gene3D" id="3.40.50.10490">
    <property type="entry name" value="Glucose-6-phosphate isomerase like protein, domain 1"/>
    <property type="match status" value="1"/>
</dbReference>
<evidence type="ECO:0000256" key="1">
    <source>
        <dbReference type="ARBA" id="ARBA00023015"/>
    </source>
</evidence>
<dbReference type="InterPro" id="IPR001347">
    <property type="entry name" value="SIS_dom"/>
</dbReference>
<feature type="domain" description="SIS" evidence="5">
    <location>
        <begin position="129"/>
        <end position="264"/>
    </location>
</feature>
<feature type="domain" description="HTH rpiR-type" evidence="4">
    <location>
        <begin position="5"/>
        <end position="81"/>
    </location>
</feature>
<dbReference type="SUPFAM" id="SSF53697">
    <property type="entry name" value="SIS domain"/>
    <property type="match status" value="1"/>
</dbReference>
<dbReference type="PANTHER" id="PTHR30514:SF18">
    <property type="entry name" value="RPIR-FAMILY TRANSCRIPTIONAL REGULATOR"/>
    <property type="match status" value="1"/>
</dbReference>
<keyword evidence="1" id="KW-0805">Transcription regulation</keyword>
<name>A0ABW4KI27_9BACI</name>
<dbReference type="Proteomes" id="UP001597301">
    <property type="component" value="Unassembled WGS sequence"/>
</dbReference>
<evidence type="ECO:0000259" key="4">
    <source>
        <dbReference type="PROSITE" id="PS51071"/>
    </source>
</evidence>
<accession>A0ABW4KI27</accession>
<protein>
    <submittedName>
        <fullName evidence="6">MurR/RpiR family transcriptional regulator</fullName>
    </submittedName>
</protein>
<dbReference type="InterPro" id="IPR035472">
    <property type="entry name" value="RpiR-like_SIS"/>
</dbReference>
<evidence type="ECO:0000313" key="7">
    <source>
        <dbReference type="Proteomes" id="UP001597301"/>
    </source>
</evidence>
<dbReference type="SUPFAM" id="SSF46689">
    <property type="entry name" value="Homeodomain-like"/>
    <property type="match status" value="1"/>
</dbReference>
<evidence type="ECO:0000256" key="2">
    <source>
        <dbReference type="ARBA" id="ARBA00023125"/>
    </source>
</evidence>
<dbReference type="PROSITE" id="PS51464">
    <property type="entry name" value="SIS"/>
    <property type="match status" value="1"/>
</dbReference>
<dbReference type="PANTHER" id="PTHR30514">
    <property type="entry name" value="GLUCOKINASE"/>
    <property type="match status" value="1"/>
</dbReference>
<gene>
    <name evidence="6" type="ORF">ACFSCZ_12835</name>
</gene>
<evidence type="ECO:0000256" key="3">
    <source>
        <dbReference type="ARBA" id="ARBA00023163"/>
    </source>
</evidence>
<dbReference type="CDD" id="cd05013">
    <property type="entry name" value="SIS_RpiR"/>
    <property type="match status" value="1"/>
</dbReference>
<keyword evidence="2" id="KW-0238">DNA-binding</keyword>
<dbReference type="InterPro" id="IPR046348">
    <property type="entry name" value="SIS_dom_sf"/>
</dbReference>
<dbReference type="RefSeq" id="WP_380774342.1">
    <property type="nucleotide sequence ID" value="NZ_JBHUEO010000037.1"/>
</dbReference>
<evidence type="ECO:0000313" key="6">
    <source>
        <dbReference type="EMBL" id="MFD1707610.1"/>
    </source>
</evidence>
<keyword evidence="7" id="KW-1185">Reference proteome</keyword>
<dbReference type="InterPro" id="IPR009057">
    <property type="entry name" value="Homeodomain-like_sf"/>
</dbReference>
<keyword evidence="3" id="KW-0804">Transcription</keyword>
<dbReference type="EMBL" id="JBHUEO010000037">
    <property type="protein sequence ID" value="MFD1707610.1"/>
    <property type="molecule type" value="Genomic_DNA"/>
</dbReference>
<dbReference type="Gene3D" id="1.10.10.10">
    <property type="entry name" value="Winged helix-like DNA-binding domain superfamily/Winged helix DNA-binding domain"/>
    <property type="match status" value="1"/>
</dbReference>
<organism evidence="6 7">
    <name type="scientific">Siminovitchia sediminis</name>
    <dbReference type="NCBI Taxonomy" id="1274353"/>
    <lineage>
        <taxon>Bacteria</taxon>
        <taxon>Bacillati</taxon>
        <taxon>Bacillota</taxon>
        <taxon>Bacilli</taxon>
        <taxon>Bacillales</taxon>
        <taxon>Bacillaceae</taxon>
        <taxon>Siminovitchia</taxon>
    </lineage>
</organism>
<dbReference type="InterPro" id="IPR047640">
    <property type="entry name" value="RpiR-like"/>
</dbReference>
<reference evidence="7" key="1">
    <citation type="journal article" date="2019" name="Int. J. Syst. Evol. Microbiol.">
        <title>The Global Catalogue of Microorganisms (GCM) 10K type strain sequencing project: providing services to taxonomists for standard genome sequencing and annotation.</title>
        <authorList>
            <consortium name="The Broad Institute Genomics Platform"/>
            <consortium name="The Broad Institute Genome Sequencing Center for Infectious Disease"/>
            <person name="Wu L."/>
            <person name="Ma J."/>
        </authorList>
    </citation>
    <scope>NUCLEOTIDE SEQUENCE [LARGE SCALE GENOMIC DNA]</scope>
    <source>
        <strain evidence="7">CGMCC 1.12295</strain>
    </source>
</reference>
<sequence length="288" mass="32401">MTNHKNFLDLLLKARGTLPKKQELLCNFMIENIQAVGVLTIAELAEAANVGTTTVMRLVKNLGYDSYSEVKKELLDKSVGIPKDAWWHLKESFIQKNNEEHILNENFQESKHLLDQTLTPTLLTNFNSAINLLLKANTIHLFGVRSNKALALYLGYLLSEFLPNIRQLSFDNEFIFDAILRFQQGDVLLVIDNSPSTHIGVDAVEFCKENGHPVILVTDHLSSEASSNATITLNTFPSKKQYSVMPTLFIIESLIIELGRQTSDSSVAHLQKLSSILEQKNITKPFTF</sequence>
<dbReference type="InterPro" id="IPR036388">
    <property type="entry name" value="WH-like_DNA-bd_sf"/>
</dbReference>
<comment type="caution">
    <text evidence="6">The sequence shown here is derived from an EMBL/GenBank/DDBJ whole genome shotgun (WGS) entry which is preliminary data.</text>
</comment>
<dbReference type="PROSITE" id="PS51071">
    <property type="entry name" value="HTH_RPIR"/>
    <property type="match status" value="1"/>
</dbReference>
<proteinExistence type="predicted"/>
<dbReference type="InterPro" id="IPR000281">
    <property type="entry name" value="HTH_RpiR"/>
</dbReference>
<evidence type="ECO:0000259" key="5">
    <source>
        <dbReference type="PROSITE" id="PS51464"/>
    </source>
</evidence>